<dbReference type="EC" id="1.1.1.31" evidence="2"/>
<feature type="non-terminal residue" evidence="2">
    <location>
        <position position="1"/>
    </location>
</feature>
<organism evidence="2">
    <name type="scientific">uncultured Craurococcus sp</name>
    <dbReference type="NCBI Taxonomy" id="1135998"/>
    <lineage>
        <taxon>Bacteria</taxon>
        <taxon>Pseudomonadati</taxon>
        <taxon>Pseudomonadota</taxon>
        <taxon>Alphaproteobacteria</taxon>
        <taxon>Acetobacterales</taxon>
        <taxon>Acetobacteraceae</taxon>
        <taxon>Craurococcus</taxon>
        <taxon>environmental samples</taxon>
    </lineage>
</organism>
<dbReference type="EMBL" id="CADCTD010000093">
    <property type="protein sequence ID" value="CAA9253611.1"/>
    <property type="molecule type" value="Genomic_DNA"/>
</dbReference>
<evidence type="ECO:0000256" key="1">
    <source>
        <dbReference type="SAM" id="MobiDB-lite"/>
    </source>
</evidence>
<feature type="compositionally biased region" description="Basic residues" evidence="1">
    <location>
        <begin position="1"/>
        <end position="11"/>
    </location>
</feature>
<feature type="compositionally biased region" description="Basic residues" evidence="1">
    <location>
        <begin position="248"/>
        <end position="265"/>
    </location>
</feature>
<accession>A0A6J4IM15</accession>
<feature type="compositionally biased region" description="Basic residues" evidence="1">
    <location>
        <begin position="156"/>
        <end position="165"/>
    </location>
</feature>
<proteinExistence type="predicted"/>
<protein>
    <submittedName>
        <fullName evidence="2">3-hydroxyisobutyrate dehydrogenase</fullName>
        <ecNumber evidence="2">1.1.1.31</ecNumber>
    </submittedName>
</protein>
<sequence length="295" mass="35064">GTHRLRRSRQHGRPDGPQPAEIRPRGRRLRPLAGGARWLRRCRRHPRRQRRRGRLGRRFCPDHASRRPPCPRRLARGRGDGRRRRRGRHPDRLLHHRRRHRPRGCRRRRPPDARRPRLRRHDGRRGCDPHLHGRRPGGRFCRGYAHPLGDGPQPRPLRRRRRRPGRQGVQQHDARRQHDRHRGGFRPGREARPHPPGAVRRRQQVLRPILGADLLLPRPRPGPRQPGQPRLQARLRHRADGEGSRPRPGGRRHRRRRHPARRRGPRPLPPLPGGRAWRCRFLRHHRHAAPLDGKV</sequence>
<gene>
    <name evidence="2" type="ORF">AVDCRST_MAG27-2691</name>
</gene>
<feature type="compositionally biased region" description="Basic residues" evidence="1">
    <location>
        <begin position="175"/>
        <end position="184"/>
    </location>
</feature>
<name>A0A6J4IM15_9PROT</name>
<evidence type="ECO:0000313" key="2">
    <source>
        <dbReference type="EMBL" id="CAA9253611.1"/>
    </source>
</evidence>
<reference evidence="2" key="1">
    <citation type="submission" date="2020-02" db="EMBL/GenBank/DDBJ databases">
        <authorList>
            <person name="Meier V. D."/>
        </authorList>
    </citation>
    <scope>NUCLEOTIDE SEQUENCE</scope>
    <source>
        <strain evidence="2">AVDCRST_MAG27</strain>
    </source>
</reference>
<feature type="region of interest" description="Disordered" evidence="1">
    <location>
        <begin position="1"/>
        <end position="273"/>
    </location>
</feature>
<dbReference type="AlphaFoldDB" id="A0A6J4IM15"/>
<feature type="compositionally biased region" description="Basic residues" evidence="1">
    <location>
        <begin position="69"/>
        <end position="109"/>
    </location>
</feature>
<feature type="non-terminal residue" evidence="2">
    <location>
        <position position="295"/>
    </location>
</feature>
<keyword evidence="2" id="KW-0560">Oxidoreductase</keyword>
<dbReference type="GO" id="GO:0008442">
    <property type="term" value="F:3-hydroxyisobutyrate dehydrogenase activity"/>
    <property type="evidence" value="ECO:0007669"/>
    <property type="project" value="UniProtKB-EC"/>
</dbReference>
<feature type="compositionally biased region" description="Basic residues" evidence="1">
    <location>
        <begin position="38"/>
        <end position="57"/>
    </location>
</feature>